<dbReference type="SUPFAM" id="SSF52266">
    <property type="entry name" value="SGNH hydrolase"/>
    <property type="match status" value="1"/>
</dbReference>
<organism evidence="2 3">
    <name type="scientific">Aquabacter spiritensis</name>
    <dbReference type="NCBI Taxonomy" id="933073"/>
    <lineage>
        <taxon>Bacteria</taxon>
        <taxon>Pseudomonadati</taxon>
        <taxon>Pseudomonadota</taxon>
        <taxon>Alphaproteobacteria</taxon>
        <taxon>Hyphomicrobiales</taxon>
        <taxon>Xanthobacteraceae</taxon>
        <taxon>Aquabacter</taxon>
    </lineage>
</organism>
<evidence type="ECO:0000313" key="2">
    <source>
        <dbReference type="EMBL" id="TCT04305.1"/>
    </source>
</evidence>
<protein>
    <submittedName>
        <fullName evidence="2">GDSL-like lipase/acylhydrolase family protein</fullName>
    </submittedName>
</protein>
<feature type="domain" description="SGNH hydrolase-type esterase" evidence="1">
    <location>
        <begin position="83"/>
        <end position="300"/>
    </location>
</feature>
<evidence type="ECO:0000259" key="1">
    <source>
        <dbReference type="Pfam" id="PF13472"/>
    </source>
</evidence>
<dbReference type="InterPro" id="IPR036514">
    <property type="entry name" value="SGNH_hydro_sf"/>
</dbReference>
<keyword evidence="3" id="KW-1185">Reference proteome</keyword>
<dbReference type="Pfam" id="PF13472">
    <property type="entry name" value="Lipase_GDSL_2"/>
    <property type="match status" value="1"/>
</dbReference>
<dbReference type="OrthoDB" id="916975at2"/>
<name>A0A4R3LZS7_9HYPH</name>
<dbReference type="InterPro" id="IPR013830">
    <property type="entry name" value="SGNH_hydro"/>
</dbReference>
<gene>
    <name evidence="2" type="ORF">EDC64_107122</name>
</gene>
<comment type="caution">
    <text evidence="2">The sequence shown here is derived from an EMBL/GenBank/DDBJ whole genome shotgun (WGS) entry which is preliminary data.</text>
</comment>
<proteinExistence type="predicted"/>
<keyword evidence="2" id="KW-0378">Hydrolase</keyword>
<accession>A0A4R3LZS7</accession>
<dbReference type="Gene3D" id="3.40.50.1110">
    <property type="entry name" value="SGNH hydrolase"/>
    <property type="match status" value="1"/>
</dbReference>
<evidence type="ECO:0000313" key="3">
    <source>
        <dbReference type="Proteomes" id="UP000294664"/>
    </source>
</evidence>
<dbReference type="Proteomes" id="UP000294664">
    <property type="component" value="Unassembled WGS sequence"/>
</dbReference>
<dbReference type="AlphaFoldDB" id="A0A4R3LZS7"/>
<reference evidence="2 3" key="1">
    <citation type="submission" date="2019-03" db="EMBL/GenBank/DDBJ databases">
        <title>Genomic Encyclopedia of Type Strains, Phase IV (KMG-IV): sequencing the most valuable type-strain genomes for metagenomic binning, comparative biology and taxonomic classification.</title>
        <authorList>
            <person name="Goeker M."/>
        </authorList>
    </citation>
    <scope>NUCLEOTIDE SEQUENCE [LARGE SCALE GENOMIC DNA]</scope>
    <source>
        <strain evidence="2 3">DSM 9035</strain>
    </source>
</reference>
<dbReference type="EMBL" id="SMAI01000007">
    <property type="protein sequence ID" value="TCT04305.1"/>
    <property type="molecule type" value="Genomic_DNA"/>
</dbReference>
<dbReference type="RefSeq" id="WP_132031841.1">
    <property type="nucleotide sequence ID" value="NZ_SMAI01000007.1"/>
</dbReference>
<sequence>MRRVWLLGGGALLLLIFGTEMVLRLGLGLGDPPLSVRDPKVDYLLKPSQTYQRFGMVYSVNAYGMRARDPSPTKEPCEFRVLVVGDSVLNGGAVVDQRVIATSVAERKLADALRRPIWVANISAGGWAPEHQKAYLERFGWFDADVAVFVLSTHDLHQRAAFHPDMGPNFPAQAPPLALFEAVERYLPRYVPFVAQFLPVPEEGIARPGVDDPKAAEAILTDLLAEARSKTKQVVVLHHRTLEELSGDAPPDEIKDGERLREIALAGGAAYLDLGPVERNPPGGETLYRDGIHLTAAGQAVLEGALTSGVIGVLAELAAGQPDSCRAAPAL</sequence>
<dbReference type="GO" id="GO:0016788">
    <property type="term" value="F:hydrolase activity, acting on ester bonds"/>
    <property type="evidence" value="ECO:0007669"/>
    <property type="project" value="UniProtKB-ARBA"/>
</dbReference>